<evidence type="ECO:0000313" key="6">
    <source>
        <dbReference type="Proteomes" id="UP000243342"/>
    </source>
</evidence>
<dbReference type="InterPro" id="IPR013320">
    <property type="entry name" value="ConA-like_dom_sf"/>
</dbReference>
<gene>
    <name evidence="5" type="ORF">BIV57_00140</name>
</gene>
<dbReference type="SMART" id="SM00560">
    <property type="entry name" value="LamGL"/>
    <property type="match status" value="1"/>
</dbReference>
<dbReference type="PANTHER" id="PTHR43784:SF2">
    <property type="entry name" value="GDSL-LIKE LIPASE_ACYLHYDROLASE, PUTATIVE (AFU_ORTHOLOGUE AFUA_2G00820)-RELATED"/>
    <property type="match status" value="1"/>
</dbReference>
<feature type="compositionally biased region" description="Low complexity" evidence="3">
    <location>
        <begin position="929"/>
        <end position="944"/>
    </location>
</feature>
<protein>
    <recommendedName>
        <fullName evidence="4">LamG-like jellyroll fold domain-containing protein</fullName>
    </recommendedName>
</protein>
<feature type="domain" description="LamG-like jellyroll fold" evidence="4">
    <location>
        <begin position="1418"/>
        <end position="1560"/>
    </location>
</feature>
<reference evidence="5 6" key="1">
    <citation type="submission" date="2016-10" db="EMBL/GenBank/DDBJ databases">
        <title>Genome sequence of Streptomyces gilvigriseus MUSC 26.</title>
        <authorList>
            <person name="Lee L.-H."/>
            <person name="Ser H.-L."/>
        </authorList>
    </citation>
    <scope>NUCLEOTIDE SEQUENCE [LARGE SCALE GENOMIC DNA]</scope>
    <source>
        <strain evidence="5 6">MUSC 26</strain>
    </source>
</reference>
<evidence type="ECO:0000259" key="4">
    <source>
        <dbReference type="SMART" id="SM00560"/>
    </source>
</evidence>
<keyword evidence="2" id="KW-1015">Disulfide bond</keyword>
<keyword evidence="1" id="KW-0732">Signal</keyword>
<evidence type="ECO:0000256" key="3">
    <source>
        <dbReference type="SAM" id="MobiDB-lite"/>
    </source>
</evidence>
<sequence length="1570" mass="161957">MDKALATARATGKATAVADLTSPVQQVLAQPGGGFELRANPEPVRTKQHGSWKPVDTRLHRTADGSWAPAATAYGTVRFSPGGTGPLVTTRYGTTGMAIGWPTKLPKPTVSGARLTYTAVLPGVNLVVAATASGGFTDTLVVTSAKAAHDPGLAHLRLATTVSGGTQVASRGGSLAVLDHRGREIMDAPTPMMWDSNTTLPTPAKKASAAKVAADPSDAGHPGLAAHLAPVAAKVTAHTLTLVPNAKLLAASSTRFPLYVDPTFNWHPYDPSAPAFDEVKQGCPGNSFYNSTSDLADGGRLGVGYNGWPEGYCYTGREHAVYQWNLSSTLYGAHINSATVEASEVYTAGCSGSHTVNLHWSGGLHSNTDWSNRPGYLSYSTSASYGPSYNPTYCSGNGTVSHGLSVTSPIAHNAAENASTFTATLSEDSLESSHDDSGFARFADNPALEVFYNHTPNAPTSSTMAAVSGADNAACVTSGDYPFMGKTLASTPPVLKAKVSDKDGDKLQATFQYWIDGTTTMHTGTSGDNLASGSYATYSLPASFVSSLTNGQTVDWNLEITDGQATTSYGQSPTCHFTAEPTAPDAPVVSSYDSKYPDADNGGAVGAAAGTEGYFAAQSSGTTRVQEFVFSLDVPPPTTNPPNADVTLASGNAGAMYETPPSPGPHTVWVYAVDDAGDISGTSAYRFVAAGDASTTCSSLASCYDNTGISPDSDPSKADLDGSGDSFSATDLAGAGWASGGKATINGTTFTLPAFGSGQADNVLAHNQTVNFTGSGSALTFLATSTWSNLSTTPGAIDGDYTAPYVPAGTWVASSYCFSGPDANAYCPSTGVITYTDGSTAPYYLTVPGWTVPEQSLAALTLPHRNNTSGQETKPHMLYAFSVPIDSSKTIASVTLPDVGNSTSAESQALHIFSMGTRNTTTATPKADGSSAATASGTSWTGSWADPTEGSFNFQGSNFSNQTFRIALKPTLSGTTMRVKLDNALATSKLSIGHATVATDVMNESQGTPTDQPTATPTGLTFGGSSAVTIPAGGSVYSDPISFPVTANRYLLLSYQLASSTPYLVEHTYADSAYEYVSAAGSGDKTTDTTGTPFTGSGTYQGWYTNLLTGLDVTSAGTPTQAVLGDGLIDPAQPNSKAVLWGHRIPEALAAAEPTTPHPYGTLAEGIEANNLATDNPQTLNGSAIGGPSALSRIDRDILDQPGISSVIVNEGLEDLLGGADPGALDGNAYAALSQQLKGWNISATYASLTPCQGYAGDGASANDPCSAAVDANRQDVNAFLADDSLGTPFDPVPSYFVDLDSTVAVTDATSGAEKLHTNADTGDHANLTDPAFGAETNLLLAPHDTWNLDDGAGFTTATDTAPQGTPYGSDDATVGANPLTLSGTTTWTSDTTRGQTLAFDGQTGAAESAGPVLDTTRSFSLSAWVDPASLPTHNATIASQDATTNSAFDLQYNYAQNGSPEWDFALAQTDTSNAQFANATATGVTAGTWTHLVATYNATTQTAYLYVNGTLQGVANQVTPFTSGGPFALGRGQYDANPTDYFPGQISDVQTWNYTLAPTQVQALDQQIN</sequence>
<dbReference type="EMBL" id="MLCF01000002">
    <property type="protein sequence ID" value="OIV39499.1"/>
    <property type="molecule type" value="Genomic_DNA"/>
</dbReference>
<evidence type="ECO:0000256" key="2">
    <source>
        <dbReference type="ARBA" id="ARBA00023157"/>
    </source>
</evidence>
<dbReference type="InterPro" id="IPR006558">
    <property type="entry name" value="LamG-like"/>
</dbReference>
<dbReference type="InterPro" id="IPR053140">
    <property type="entry name" value="GDSL_Rv0518-like"/>
</dbReference>
<evidence type="ECO:0000256" key="1">
    <source>
        <dbReference type="ARBA" id="ARBA00022729"/>
    </source>
</evidence>
<evidence type="ECO:0000313" key="5">
    <source>
        <dbReference type="EMBL" id="OIV39499.1"/>
    </source>
</evidence>
<dbReference type="Gene3D" id="2.60.120.200">
    <property type="match status" value="1"/>
</dbReference>
<dbReference type="STRING" id="1428644.BIV57_00140"/>
<name>A0A1J7BLB7_9ACTN</name>
<dbReference type="Pfam" id="PF13385">
    <property type="entry name" value="Laminin_G_3"/>
    <property type="match status" value="1"/>
</dbReference>
<keyword evidence="6" id="KW-1185">Reference proteome</keyword>
<feature type="region of interest" description="Disordered" evidence="3">
    <location>
        <begin position="33"/>
        <end position="52"/>
    </location>
</feature>
<dbReference type="SUPFAM" id="SSF49899">
    <property type="entry name" value="Concanavalin A-like lectins/glucanases"/>
    <property type="match status" value="1"/>
</dbReference>
<dbReference type="OrthoDB" id="4332189at2"/>
<accession>A0A1J7BLB7</accession>
<feature type="region of interest" description="Disordered" evidence="3">
    <location>
        <begin position="920"/>
        <end position="944"/>
    </location>
</feature>
<comment type="caution">
    <text evidence="5">The sequence shown here is derived from an EMBL/GenBank/DDBJ whole genome shotgun (WGS) entry which is preliminary data.</text>
</comment>
<dbReference type="Proteomes" id="UP000243342">
    <property type="component" value="Unassembled WGS sequence"/>
</dbReference>
<organism evidence="5 6">
    <name type="scientific">Mangrovactinospora gilvigrisea</name>
    <dbReference type="NCBI Taxonomy" id="1428644"/>
    <lineage>
        <taxon>Bacteria</taxon>
        <taxon>Bacillati</taxon>
        <taxon>Actinomycetota</taxon>
        <taxon>Actinomycetes</taxon>
        <taxon>Kitasatosporales</taxon>
        <taxon>Streptomycetaceae</taxon>
        <taxon>Mangrovactinospora</taxon>
    </lineage>
</organism>
<proteinExistence type="predicted"/>
<dbReference type="PANTHER" id="PTHR43784">
    <property type="entry name" value="GDSL-LIKE LIPASE/ACYLHYDROLASE, PUTATIVE (AFU_ORTHOLOGUE AFUA_2G00820)-RELATED"/>
    <property type="match status" value="1"/>
</dbReference>